<sequence>MEITPQILEKYSNGQCSDTEKLAVQHWLNTSNENDAILEGVPFSLFLENKLRNTVQKKISAFKVTQPKKGVSRRIVWSMAASIALFIGLGSYLFLNSTNEYKTQIGQIQTITLNDGSIVTLNAASKLIVPRFFYGNTRTVQLEGEAYFEVAKDRLHPFIIKTWTTTTEVLGTKFNLSAYTNDATTLTLNEGKVLFYKKGAHKNDGVIVAPNQRVVLKNNILEIKEVNSSLSKAWAQKQLVYTTTTVKEVMHDIERFYGVTIKVEKQGLENRLYRGKHNNPSLQDLMQKMSFVLKFKYRSEGRIITIY</sequence>
<dbReference type="STRING" id="313594.PI23P_09930"/>
<keyword evidence="1" id="KW-0812">Transmembrane</keyword>
<feature type="domain" description="FecR protein" evidence="2">
    <location>
        <begin position="100"/>
        <end position="193"/>
    </location>
</feature>
<dbReference type="InterPro" id="IPR012373">
    <property type="entry name" value="Ferrdict_sens_TM"/>
</dbReference>
<dbReference type="InterPro" id="IPR006860">
    <property type="entry name" value="FecR"/>
</dbReference>
<comment type="caution">
    <text evidence="4">The sequence shown here is derived from an EMBL/GenBank/DDBJ whole genome shotgun (WGS) entry which is preliminary data.</text>
</comment>
<dbReference type="eggNOG" id="COG3712">
    <property type="taxonomic scope" value="Bacteria"/>
</dbReference>
<evidence type="ECO:0000313" key="5">
    <source>
        <dbReference type="Proteomes" id="UP000003053"/>
    </source>
</evidence>
<dbReference type="Gene3D" id="2.60.120.1440">
    <property type="match status" value="1"/>
</dbReference>
<evidence type="ECO:0000259" key="2">
    <source>
        <dbReference type="Pfam" id="PF04773"/>
    </source>
</evidence>
<keyword evidence="5" id="KW-1185">Reference proteome</keyword>
<dbReference type="EMBL" id="AAOG01000002">
    <property type="protein sequence ID" value="EAR12938.1"/>
    <property type="molecule type" value="Genomic_DNA"/>
</dbReference>
<dbReference type="AlphaFoldDB" id="A4C0J5"/>
<evidence type="ECO:0000256" key="1">
    <source>
        <dbReference type="SAM" id="Phobius"/>
    </source>
</evidence>
<name>A4C0J5_9FLAO</name>
<dbReference type="PIRSF" id="PIRSF018266">
    <property type="entry name" value="FecR"/>
    <property type="match status" value="1"/>
</dbReference>
<dbReference type="Pfam" id="PF04773">
    <property type="entry name" value="FecR"/>
    <property type="match status" value="1"/>
</dbReference>
<organism evidence="4 5">
    <name type="scientific">Polaribacter irgensii 23-P</name>
    <dbReference type="NCBI Taxonomy" id="313594"/>
    <lineage>
        <taxon>Bacteria</taxon>
        <taxon>Pseudomonadati</taxon>
        <taxon>Bacteroidota</taxon>
        <taxon>Flavobacteriia</taxon>
        <taxon>Flavobacteriales</taxon>
        <taxon>Flavobacteriaceae</taxon>
    </lineage>
</organism>
<reference evidence="4 5" key="1">
    <citation type="submission" date="2006-02" db="EMBL/GenBank/DDBJ databases">
        <authorList>
            <person name="Murray A."/>
            <person name="Staley J."/>
            <person name="Ferriera S."/>
            <person name="Johnson J."/>
            <person name="Kravitz S."/>
            <person name="Halpern A."/>
            <person name="Remington K."/>
            <person name="Beeson K."/>
            <person name="Tran B."/>
            <person name="Rogers Y.-H."/>
            <person name="Friedman R."/>
            <person name="Venter J.C."/>
        </authorList>
    </citation>
    <scope>NUCLEOTIDE SEQUENCE [LARGE SCALE GENOMIC DNA]</scope>
    <source>
        <strain evidence="4 5">23-P</strain>
    </source>
</reference>
<dbReference type="OrthoDB" id="651134at2"/>
<feature type="transmembrane region" description="Helical" evidence="1">
    <location>
        <begin position="75"/>
        <end position="95"/>
    </location>
</feature>
<keyword evidence="1" id="KW-0472">Membrane</keyword>
<evidence type="ECO:0000313" key="4">
    <source>
        <dbReference type="EMBL" id="EAR12938.1"/>
    </source>
</evidence>
<dbReference type="Pfam" id="PF16344">
    <property type="entry name" value="FecR_C"/>
    <property type="match status" value="1"/>
</dbReference>
<proteinExistence type="predicted"/>
<dbReference type="Gene3D" id="3.55.50.30">
    <property type="match status" value="1"/>
</dbReference>
<protein>
    <submittedName>
        <fullName evidence="4">Putative anti-sigma factor</fullName>
    </submittedName>
</protein>
<dbReference type="Proteomes" id="UP000003053">
    <property type="component" value="Unassembled WGS sequence"/>
</dbReference>
<dbReference type="RefSeq" id="WP_004570606.1">
    <property type="nucleotide sequence ID" value="NZ_CH724148.1"/>
</dbReference>
<dbReference type="PANTHER" id="PTHR30273:SF2">
    <property type="entry name" value="PROTEIN FECR"/>
    <property type="match status" value="1"/>
</dbReference>
<dbReference type="PANTHER" id="PTHR30273">
    <property type="entry name" value="PERIPLASMIC SIGNAL SENSOR AND SIGMA FACTOR ACTIVATOR FECR-RELATED"/>
    <property type="match status" value="1"/>
</dbReference>
<dbReference type="GO" id="GO:0016989">
    <property type="term" value="F:sigma factor antagonist activity"/>
    <property type="evidence" value="ECO:0007669"/>
    <property type="project" value="TreeGrafter"/>
</dbReference>
<feature type="domain" description="Protein FecR C-terminal" evidence="3">
    <location>
        <begin position="239"/>
        <end position="306"/>
    </location>
</feature>
<dbReference type="InterPro" id="IPR032508">
    <property type="entry name" value="FecR_C"/>
</dbReference>
<dbReference type="HOGENOM" id="CLU_050192_2_2_10"/>
<keyword evidence="1" id="KW-1133">Transmembrane helix</keyword>
<gene>
    <name evidence="4" type="ORF">PI23P_09930</name>
</gene>
<evidence type="ECO:0000259" key="3">
    <source>
        <dbReference type="Pfam" id="PF16344"/>
    </source>
</evidence>
<accession>A4C0J5</accession>